<feature type="compositionally biased region" description="Pro residues" evidence="1">
    <location>
        <begin position="109"/>
        <end position="118"/>
    </location>
</feature>
<keyword evidence="3" id="KW-1185">Reference proteome</keyword>
<organism evidence="2 3">
    <name type="scientific">Streptomyces triculaminicus</name>
    <dbReference type="NCBI Taxonomy" id="2816232"/>
    <lineage>
        <taxon>Bacteria</taxon>
        <taxon>Bacillati</taxon>
        <taxon>Actinomycetota</taxon>
        <taxon>Actinomycetes</taxon>
        <taxon>Kitasatosporales</taxon>
        <taxon>Streptomycetaceae</taxon>
        <taxon>Streptomyces</taxon>
    </lineage>
</organism>
<name>A0A939JUY7_9ACTN</name>
<evidence type="ECO:0000256" key="1">
    <source>
        <dbReference type="SAM" id="MobiDB-lite"/>
    </source>
</evidence>
<dbReference type="EMBL" id="JAFMOF010000007">
    <property type="protein sequence ID" value="MBO0657269.1"/>
    <property type="molecule type" value="Genomic_DNA"/>
</dbReference>
<reference evidence="2" key="1">
    <citation type="submission" date="2021-03" db="EMBL/GenBank/DDBJ databases">
        <title>Streptomyces strains.</title>
        <authorList>
            <person name="Lund M.B."/>
            <person name="Toerring T."/>
        </authorList>
    </citation>
    <scope>NUCLEOTIDE SEQUENCE</scope>
    <source>
        <strain evidence="2">JCM 4242</strain>
    </source>
</reference>
<dbReference type="Proteomes" id="UP000664781">
    <property type="component" value="Unassembled WGS sequence"/>
</dbReference>
<evidence type="ECO:0000313" key="3">
    <source>
        <dbReference type="Proteomes" id="UP000664781"/>
    </source>
</evidence>
<protein>
    <submittedName>
        <fullName evidence="2">Uncharacterized protein</fullName>
    </submittedName>
</protein>
<dbReference type="RefSeq" id="WP_207248849.1">
    <property type="nucleotide sequence ID" value="NZ_JAFMOF010000007.1"/>
</dbReference>
<accession>A0A939JUY7</accession>
<feature type="region of interest" description="Disordered" evidence="1">
    <location>
        <begin position="78"/>
        <end position="118"/>
    </location>
</feature>
<comment type="caution">
    <text evidence="2">The sequence shown here is derived from an EMBL/GenBank/DDBJ whole genome shotgun (WGS) entry which is preliminary data.</text>
</comment>
<gene>
    <name evidence="2" type="ORF">J1792_32520</name>
</gene>
<dbReference type="AlphaFoldDB" id="A0A939JUY7"/>
<evidence type="ECO:0000313" key="2">
    <source>
        <dbReference type="EMBL" id="MBO0657269.1"/>
    </source>
</evidence>
<proteinExistence type="predicted"/>
<sequence>MPAQPHSYALARLAVLESVRVSFDATTAVARHRNHQVADLVIGTAVDIGAFHRARTPAPCTAETLLVFSVHGKGIVMRPDAPRPAPRKAAYGAHQQQGARPLAELSPLPRAPPHPPTP</sequence>